<organism evidence="2 3">
    <name type="scientific">Heliocybe sulcata</name>
    <dbReference type="NCBI Taxonomy" id="5364"/>
    <lineage>
        <taxon>Eukaryota</taxon>
        <taxon>Fungi</taxon>
        <taxon>Dikarya</taxon>
        <taxon>Basidiomycota</taxon>
        <taxon>Agaricomycotina</taxon>
        <taxon>Agaricomycetes</taxon>
        <taxon>Gloeophyllales</taxon>
        <taxon>Gloeophyllaceae</taxon>
        <taxon>Heliocybe</taxon>
    </lineage>
</organism>
<dbReference type="Pfam" id="PF20411">
    <property type="entry name" value="DUF6697"/>
    <property type="match status" value="1"/>
</dbReference>
<evidence type="ECO:0000313" key="2">
    <source>
        <dbReference type="EMBL" id="TFK46911.1"/>
    </source>
</evidence>
<dbReference type="Proteomes" id="UP000305948">
    <property type="component" value="Unassembled WGS sequence"/>
</dbReference>
<dbReference type="AlphaFoldDB" id="A0A5C3MZI1"/>
<sequence>MLWAGTNKVSSSPKDSLKLLSRNLGITGYLCPKLNQNPWCPYAPGKDGYMFVGLGGDAVRLVEPYVWPLFVNVSEDQSSKLFFSGFYEVCKAEDVTVEEWSTVPDHIKSQYCQTTKDKVLECYNKPLQQIKAEYQSGSRRAPCRRLRFVGWRNPSKPNMDIYQALVDHFSGRFRVSGSTQDSASVSPAK</sequence>
<feature type="domain" description="DUF6697" evidence="1">
    <location>
        <begin position="21"/>
        <end position="152"/>
    </location>
</feature>
<reference evidence="2 3" key="1">
    <citation type="journal article" date="2019" name="Nat. Ecol. Evol.">
        <title>Megaphylogeny resolves global patterns of mushroom evolution.</title>
        <authorList>
            <person name="Varga T."/>
            <person name="Krizsan K."/>
            <person name="Foldi C."/>
            <person name="Dima B."/>
            <person name="Sanchez-Garcia M."/>
            <person name="Sanchez-Ramirez S."/>
            <person name="Szollosi G.J."/>
            <person name="Szarkandi J.G."/>
            <person name="Papp V."/>
            <person name="Albert L."/>
            <person name="Andreopoulos W."/>
            <person name="Angelini C."/>
            <person name="Antonin V."/>
            <person name="Barry K.W."/>
            <person name="Bougher N.L."/>
            <person name="Buchanan P."/>
            <person name="Buyck B."/>
            <person name="Bense V."/>
            <person name="Catcheside P."/>
            <person name="Chovatia M."/>
            <person name="Cooper J."/>
            <person name="Damon W."/>
            <person name="Desjardin D."/>
            <person name="Finy P."/>
            <person name="Geml J."/>
            <person name="Haridas S."/>
            <person name="Hughes K."/>
            <person name="Justo A."/>
            <person name="Karasinski D."/>
            <person name="Kautmanova I."/>
            <person name="Kiss B."/>
            <person name="Kocsube S."/>
            <person name="Kotiranta H."/>
            <person name="LaButti K.M."/>
            <person name="Lechner B.E."/>
            <person name="Liimatainen K."/>
            <person name="Lipzen A."/>
            <person name="Lukacs Z."/>
            <person name="Mihaltcheva S."/>
            <person name="Morgado L.N."/>
            <person name="Niskanen T."/>
            <person name="Noordeloos M.E."/>
            <person name="Ohm R.A."/>
            <person name="Ortiz-Santana B."/>
            <person name="Ovrebo C."/>
            <person name="Racz N."/>
            <person name="Riley R."/>
            <person name="Savchenko A."/>
            <person name="Shiryaev A."/>
            <person name="Soop K."/>
            <person name="Spirin V."/>
            <person name="Szebenyi C."/>
            <person name="Tomsovsky M."/>
            <person name="Tulloss R.E."/>
            <person name="Uehling J."/>
            <person name="Grigoriev I.V."/>
            <person name="Vagvolgyi C."/>
            <person name="Papp T."/>
            <person name="Martin F.M."/>
            <person name="Miettinen O."/>
            <person name="Hibbett D.S."/>
            <person name="Nagy L.G."/>
        </authorList>
    </citation>
    <scope>NUCLEOTIDE SEQUENCE [LARGE SCALE GENOMIC DNA]</scope>
    <source>
        <strain evidence="2 3">OMC1185</strain>
    </source>
</reference>
<keyword evidence="3" id="KW-1185">Reference proteome</keyword>
<evidence type="ECO:0000313" key="3">
    <source>
        <dbReference type="Proteomes" id="UP000305948"/>
    </source>
</evidence>
<gene>
    <name evidence="2" type="ORF">OE88DRAFT_837655</name>
</gene>
<name>A0A5C3MZI1_9AGAM</name>
<accession>A0A5C3MZI1</accession>
<dbReference type="EMBL" id="ML213526">
    <property type="protein sequence ID" value="TFK46911.1"/>
    <property type="molecule type" value="Genomic_DNA"/>
</dbReference>
<evidence type="ECO:0000259" key="1">
    <source>
        <dbReference type="Pfam" id="PF20411"/>
    </source>
</evidence>
<dbReference type="InterPro" id="IPR046520">
    <property type="entry name" value="DUF6697"/>
</dbReference>
<protein>
    <recommendedName>
        <fullName evidence="1">DUF6697 domain-containing protein</fullName>
    </recommendedName>
</protein>
<proteinExistence type="predicted"/>
<dbReference type="STRING" id="5364.A0A5C3MZI1"/>
<dbReference type="OrthoDB" id="2757553at2759"/>